<evidence type="ECO:0000259" key="6">
    <source>
        <dbReference type="Pfam" id="PF00999"/>
    </source>
</evidence>
<feature type="transmembrane region" description="Helical" evidence="5">
    <location>
        <begin position="244"/>
        <end position="260"/>
    </location>
</feature>
<feature type="transmembrane region" description="Helical" evidence="5">
    <location>
        <begin position="322"/>
        <end position="342"/>
    </location>
</feature>
<feature type="transmembrane region" description="Helical" evidence="5">
    <location>
        <begin position="266"/>
        <end position="285"/>
    </location>
</feature>
<evidence type="ECO:0000256" key="5">
    <source>
        <dbReference type="SAM" id="Phobius"/>
    </source>
</evidence>
<accession>A0A660SBU3</accession>
<dbReference type="PANTHER" id="PTHR43021:SF2">
    <property type="entry name" value="CATION_H+ EXCHANGER DOMAIN-CONTAINING PROTEIN"/>
    <property type="match status" value="1"/>
</dbReference>
<feature type="transmembrane region" description="Helical" evidence="5">
    <location>
        <begin position="297"/>
        <end position="316"/>
    </location>
</feature>
<dbReference type="InterPro" id="IPR038770">
    <property type="entry name" value="Na+/solute_symporter_sf"/>
</dbReference>
<gene>
    <name evidence="7" type="ORF">DRP44_02600</name>
</gene>
<evidence type="ECO:0000313" key="8">
    <source>
        <dbReference type="Proteomes" id="UP000282321"/>
    </source>
</evidence>
<dbReference type="InterPro" id="IPR006153">
    <property type="entry name" value="Cation/H_exchanger_TM"/>
</dbReference>
<organism evidence="7 8">
    <name type="scientific">candidate division TA06 bacterium</name>
    <dbReference type="NCBI Taxonomy" id="2250710"/>
    <lineage>
        <taxon>Bacteria</taxon>
        <taxon>Bacteria division TA06</taxon>
    </lineage>
</organism>
<keyword evidence="4 5" id="KW-0472">Membrane</keyword>
<feature type="transmembrane region" description="Helical" evidence="5">
    <location>
        <begin position="55"/>
        <end position="77"/>
    </location>
</feature>
<dbReference type="Pfam" id="PF00999">
    <property type="entry name" value="Na_H_Exchanger"/>
    <property type="match status" value="1"/>
</dbReference>
<comment type="subcellular location">
    <subcellularLocation>
        <location evidence="1">Membrane</location>
        <topology evidence="1">Multi-pass membrane protein</topology>
    </subcellularLocation>
</comment>
<reference evidence="7 8" key="1">
    <citation type="submission" date="2018-06" db="EMBL/GenBank/DDBJ databases">
        <title>Extensive metabolic versatility and redundancy in microbially diverse, dynamic hydrothermal sediments.</title>
        <authorList>
            <person name="Dombrowski N."/>
            <person name="Teske A."/>
            <person name="Baker B.J."/>
        </authorList>
    </citation>
    <scope>NUCLEOTIDE SEQUENCE [LARGE SCALE GENOMIC DNA]</scope>
    <source>
        <strain evidence="7">B35_G9</strain>
    </source>
</reference>
<evidence type="ECO:0000256" key="1">
    <source>
        <dbReference type="ARBA" id="ARBA00004141"/>
    </source>
</evidence>
<name>A0A660SBU3_UNCT6</name>
<dbReference type="Proteomes" id="UP000282321">
    <property type="component" value="Unassembled WGS sequence"/>
</dbReference>
<evidence type="ECO:0000256" key="2">
    <source>
        <dbReference type="ARBA" id="ARBA00022692"/>
    </source>
</evidence>
<dbReference type="GO" id="GO:0015297">
    <property type="term" value="F:antiporter activity"/>
    <property type="evidence" value="ECO:0007669"/>
    <property type="project" value="InterPro"/>
</dbReference>
<feature type="transmembrane region" description="Helical" evidence="5">
    <location>
        <begin position="112"/>
        <end position="135"/>
    </location>
</feature>
<evidence type="ECO:0000256" key="3">
    <source>
        <dbReference type="ARBA" id="ARBA00022989"/>
    </source>
</evidence>
<feature type="transmembrane region" description="Helical" evidence="5">
    <location>
        <begin position="362"/>
        <end position="381"/>
    </location>
</feature>
<dbReference type="GO" id="GO:1902600">
    <property type="term" value="P:proton transmembrane transport"/>
    <property type="evidence" value="ECO:0007669"/>
    <property type="project" value="InterPro"/>
</dbReference>
<dbReference type="EMBL" id="QNBC01000022">
    <property type="protein sequence ID" value="RKX67300.1"/>
    <property type="molecule type" value="Genomic_DNA"/>
</dbReference>
<feature type="transmembrane region" description="Helical" evidence="5">
    <location>
        <begin position="30"/>
        <end position="48"/>
    </location>
</feature>
<dbReference type="AlphaFoldDB" id="A0A660SBU3"/>
<feature type="transmembrane region" description="Helical" evidence="5">
    <location>
        <begin position="393"/>
        <end position="415"/>
    </location>
</feature>
<keyword evidence="3 5" id="KW-1133">Transmembrane helix</keyword>
<feature type="transmembrane region" description="Helical" evidence="5">
    <location>
        <begin position="184"/>
        <end position="208"/>
    </location>
</feature>
<protein>
    <recommendedName>
        <fullName evidence="6">Cation/H+ exchanger transmembrane domain-containing protein</fullName>
    </recommendedName>
</protein>
<feature type="transmembrane region" description="Helical" evidence="5">
    <location>
        <begin position="214"/>
        <end position="237"/>
    </location>
</feature>
<feature type="transmembrane region" description="Helical" evidence="5">
    <location>
        <begin position="141"/>
        <end position="163"/>
    </location>
</feature>
<comment type="caution">
    <text evidence="7">The sequence shown here is derived from an EMBL/GenBank/DDBJ whole genome shotgun (WGS) entry which is preliminary data.</text>
</comment>
<dbReference type="PANTHER" id="PTHR43021">
    <property type="entry name" value="NA(+)/H(+) ANTIPORTER-RELATED"/>
    <property type="match status" value="1"/>
</dbReference>
<sequence>MRIIYLIFILFLMYFTKSLNWSNNPGMEMALFFGFMIIGAFYFSKLLTKTNLPKVTLYTIFGIIIGPFILKLSVPSVIANLKFIDNFTLIIIALMAGSELDLKFMKKEIKQVLSIVFLQIIFIFIAIFLTILFFGKHLLPFIATISQSLIIKIAIIMGLVGIAKSPLTTIAVIDETKAKGPFTEFLLGIVIIKDILMLLLFPIIFMFLGTGSSAAPLSILLEIFISFLVGLLSGIIIKYYMKKINLFLPLFLFILSFFIIESKGLLHYDLLLVAIVTGFYMRNFTNVSEQFSKNIKSLAFFVFVVFFTINGILLDLPILKSGWISAVILLVIILVFNQLGIYIPAKLNSKKDPVTSQKLIKYAWTAFINKSGLSIAIAIMVENLFPTIGTQLRTIIITMVIITDFIGPALFKWAIIKTGEGKIEN</sequence>
<keyword evidence="2 5" id="KW-0812">Transmembrane</keyword>
<dbReference type="GO" id="GO:0016020">
    <property type="term" value="C:membrane"/>
    <property type="evidence" value="ECO:0007669"/>
    <property type="project" value="UniProtKB-SubCell"/>
</dbReference>
<feature type="domain" description="Cation/H+ exchanger transmembrane" evidence="6">
    <location>
        <begin position="46"/>
        <end position="413"/>
    </location>
</feature>
<proteinExistence type="predicted"/>
<evidence type="ECO:0000256" key="4">
    <source>
        <dbReference type="ARBA" id="ARBA00023136"/>
    </source>
</evidence>
<dbReference type="Gene3D" id="1.20.1530.20">
    <property type="match status" value="1"/>
</dbReference>
<evidence type="ECO:0000313" key="7">
    <source>
        <dbReference type="EMBL" id="RKX67300.1"/>
    </source>
</evidence>